<name>A0ABV5ZCQ0_9GAMM</name>
<protein>
    <recommendedName>
        <fullName evidence="3">ABM domain-containing protein</fullName>
    </recommendedName>
</protein>
<dbReference type="Proteomes" id="UP001589628">
    <property type="component" value="Unassembled WGS sequence"/>
</dbReference>
<proteinExistence type="predicted"/>
<sequence length="108" mass="11828">MDHTHLMSFAGMEFSRFRLRPGASEAQLRQAAATMVAGLYANEPGFLGHCLLRDQYSGEYVDVVFADSAERAQALCSKWGNPPSAPACLDYLALIEPGSAQLAFFQRL</sequence>
<gene>
    <name evidence="1" type="ORF">ACFFLH_07735</name>
</gene>
<evidence type="ECO:0008006" key="3">
    <source>
        <dbReference type="Google" id="ProtNLM"/>
    </source>
</evidence>
<comment type="caution">
    <text evidence="1">The sequence shown here is derived from an EMBL/GenBank/DDBJ whole genome shotgun (WGS) entry which is preliminary data.</text>
</comment>
<evidence type="ECO:0000313" key="2">
    <source>
        <dbReference type="Proteomes" id="UP001589628"/>
    </source>
</evidence>
<keyword evidence="2" id="KW-1185">Reference proteome</keyword>
<evidence type="ECO:0000313" key="1">
    <source>
        <dbReference type="EMBL" id="MFB9886294.1"/>
    </source>
</evidence>
<dbReference type="RefSeq" id="WP_155888943.1">
    <property type="nucleotide sequence ID" value="NZ_JBHLZN010000002.1"/>
</dbReference>
<dbReference type="InterPro" id="IPR011008">
    <property type="entry name" value="Dimeric_a/b-barrel"/>
</dbReference>
<organism evidence="1 2">
    <name type="scientific">Balneatrix alpica</name>
    <dbReference type="NCBI Taxonomy" id="75684"/>
    <lineage>
        <taxon>Bacteria</taxon>
        <taxon>Pseudomonadati</taxon>
        <taxon>Pseudomonadota</taxon>
        <taxon>Gammaproteobacteria</taxon>
        <taxon>Oceanospirillales</taxon>
        <taxon>Balneatrichaceae</taxon>
        <taxon>Balneatrix</taxon>
    </lineage>
</organism>
<reference evidence="1 2" key="1">
    <citation type="submission" date="2024-09" db="EMBL/GenBank/DDBJ databases">
        <authorList>
            <person name="Sun Q."/>
            <person name="Mori K."/>
        </authorList>
    </citation>
    <scope>NUCLEOTIDE SEQUENCE [LARGE SCALE GENOMIC DNA]</scope>
    <source>
        <strain evidence="1 2">ATCC 51285</strain>
    </source>
</reference>
<dbReference type="EMBL" id="JBHLZN010000002">
    <property type="protein sequence ID" value="MFB9886294.1"/>
    <property type="molecule type" value="Genomic_DNA"/>
</dbReference>
<dbReference type="SUPFAM" id="SSF54909">
    <property type="entry name" value="Dimeric alpha+beta barrel"/>
    <property type="match status" value="1"/>
</dbReference>
<accession>A0ABV5ZCQ0</accession>